<feature type="chain" id="PRO_5022874846" description="Secreted protein" evidence="1">
    <location>
        <begin position="27"/>
        <end position="94"/>
    </location>
</feature>
<dbReference type="AlphaFoldDB" id="A0A5B7FG33"/>
<evidence type="ECO:0008006" key="4">
    <source>
        <dbReference type="Google" id="ProtNLM"/>
    </source>
</evidence>
<gene>
    <name evidence="2" type="ORF">E2C01_039945</name>
</gene>
<proteinExistence type="predicted"/>
<sequence length="94" mass="10229">MTLVMLLMTRVVMVMLMAALIVTVKAESMVVVIARTGKTYRTIVVHSPKSLGSRGERGARVHSTKAAQQLVFLHAVGLWHSPASLPLPRVRTPA</sequence>
<feature type="signal peptide" evidence="1">
    <location>
        <begin position="1"/>
        <end position="26"/>
    </location>
</feature>
<accession>A0A5B7FG33</accession>
<keyword evidence="3" id="KW-1185">Reference proteome</keyword>
<evidence type="ECO:0000313" key="3">
    <source>
        <dbReference type="Proteomes" id="UP000324222"/>
    </source>
</evidence>
<keyword evidence="1" id="KW-0732">Signal</keyword>
<comment type="caution">
    <text evidence="2">The sequence shown here is derived from an EMBL/GenBank/DDBJ whole genome shotgun (WGS) entry which is preliminary data.</text>
</comment>
<dbReference type="Proteomes" id="UP000324222">
    <property type="component" value="Unassembled WGS sequence"/>
</dbReference>
<evidence type="ECO:0000313" key="2">
    <source>
        <dbReference type="EMBL" id="MPC46231.1"/>
    </source>
</evidence>
<evidence type="ECO:0000256" key="1">
    <source>
        <dbReference type="SAM" id="SignalP"/>
    </source>
</evidence>
<organism evidence="2 3">
    <name type="scientific">Portunus trituberculatus</name>
    <name type="common">Swimming crab</name>
    <name type="synonym">Neptunus trituberculatus</name>
    <dbReference type="NCBI Taxonomy" id="210409"/>
    <lineage>
        <taxon>Eukaryota</taxon>
        <taxon>Metazoa</taxon>
        <taxon>Ecdysozoa</taxon>
        <taxon>Arthropoda</taxon>
        <taxon>Crustacea</taxon>
        <taxon>Multicrustacea</taxon>
        <taxon>Malacostraca</taxon>
        <taxon>Eumalacostraca</taxon>
        <taxon>Eucarida</taxon>
        <taxon>Decapoda</taxon>
        <taxon>Pleocyemata</taxon>
        <taxon>Brachyura</taxon>
        <taxon>Eubrachyura</taxon>
        <taxon>Portunoidea</taxon>
        <taxon>Portunidae</taxon>
        <taxon>Portuninae</taxon>
        <taxon>Portunus</taxon>
    </lineage>
</organism>
<protein>
    <recommendedName>
        <fullName evidence="4">Secreted protein</fullName>
    </recommendedName>
</protein>
<name>A0A5B7FG33_PORTR</name>
<dbReference type="EMBL" id="VSRR010007108">
    <property type="protein sequence ID" value="MPC46231.1"/>
    <property type="molecule type" value="Genomic_DNA"/>
</dbReference>
<reference evidence="2 3" key="1">
    <citation type="submission" date="2019-05" db="EMBL/GenBank/DDBJ databases">
        <title>Another draft genome of Portunus trituberculatus and its Hox gene families provides insights of decapod evolution.</title>
        <authorList>
            <person name="Jeong J.-H."/>
            <person name="Song I."/>
            <person name="Kim S."/>
            <person name="Choi T."/>
            <person name="Kim D."/>
            <person name="Ryu S."/>
            <person name="Kim W."/>
        </authorList>
    </citation>
    <scope>NUCLEOTIDE SEQUENCE [LARGE SCALE GENOMIC DNA]</scope>
    <source>
        <tissue evidence="2">Muscle</tissue>
    </source>
</reference>